<dbReference type="PROSITE" id="PS00080">
    <property type="entry name" value="MULTICOPPER_OXIDASE2"/>
    <property type="match status" value="1"/>
</dbReference>
<dbReference type="GO" id="GO:0005507">
    <property type="term" value="F:copper ion binding"/>
    <property type="evidence" value="ECO:0007669"/>
    <property type="project" value="InterPro"/>
</dbReference>
<dbReference type="GO" id="GO:0006826">
    <property type="term" value="P:iron ion transport"/>
    <property type="evidence" value="ECO:0007669"/>
    <property type="project" value="TreeGrafter"/>
</dbReference>
<dbReference type="InterPro" id="IPR033138">
    <property type="entry name" value="Cu_oxidase_CS"/>
</dbReference>
<dbReference type="InterPro" id="IPR002355">
    <property type="entry name" value="Cu_oxidase_Cu_BS"/>
</dbReference>
<evidence type="ECO:0000259" key="6">
    <source>
        <dbReference type="Pfam" id="PF07731"/>
    </source>
</evidence>
<dbReference type="InterPro" id="IPR001117">
    <property type="entry name" value="Cu-oxidase_2nd"/>
</dbReference>
<dbReference type="CDD" id="cd13884">
    <property type="entry name" value="CuRO_2_tcLCC_insect_like"/>
    <property type="match status" value="1"/>
</dbReference>
<dbReference type="Pfam" id="PF07732">
    <property type="entry name" value="Cu-oxidase_3"/>
    <property type="match status" value="1"/>
</dbReference>
<protein>
    <submittedName>
        <fullName evidence="8">Laccase-3</fullName>
    </submittedName>
</protein>
<organism evidence="8">
    <name type="scientific">Cacopsylla melanoneura</name>
    <dbReference type="NCBI Taxonomy" id="428564"/>
    <lineage>
        <taxon>Eukaryota</taxon>
        <taxon>Metazoa</taxon>
        <taxon>Ecdysozoa</taxon>
        <taxon>Arthropoda</taxon>
        <taxon>Hexapoda</taxon>
        <taxon>Insecta</taxon>
        <taxon>Pterygota</taxon>
        <taxon>Neoptera</taxon>
        <taxon>Paraneoptera</taxon>
        <taxon>Hemiptera</taxon>
        <taxon>Sternorrhyncha</taxon>
        <taxon>Psylloidea</taxon>
        <taxon>Psyllidae</taxon>
        <taxon>Psyllinae</taxon>
        <taxon>Cacopsylla</taxon>
    </lineage>
</organism>
<comment type="similarity">
    <text evidence="1">Belongs to the multicopper oxidase family.</text>
</comment>
<dbReference type="Gene3D" id="2.60.40.420">
    <property type="entry name" value="Cupredoxins - blue copper proteins"/>
    <property type="match status" value="3"/>
</dbReference>
<name>A0A8D9E4R1_9HEMI</name>
<dbReference type="InterPro" id="IPR008972">
    <property type="entry name" value="Cupredoxin"/>
</dbReference>
<evidence type="ECO:0000256" key="1">
    <source>
        <dbReference type="ARBA" id="ARBA00010609"/>
    </source>
</evidence>
<dbReference type="SUPFAM" id="SSF49503">
    <property type="entry name" value="Cupredoxins"/>
    <property type="match status" value="3"/>
</dbReference>
<evidence type="ECO:0000256" key="2">
    <source>
        <dbReference type="ARBA" id="ARBA00022723"/>
    </source>
</evidence>
<dbReference type="PANTHER" id="PTHR11709:SF232">
    <property type="entry name" value="STRAW, ISOFORM G"/>
    <property type="match status" value="1"/>
</dbReference>
<dbReference type="Pfam" id="PF07731">
    <property type="entry name" value="Cu-oxidase_2"/>
    <property type="match status" value="1"/>
</dbReference>
<evidence type="ECO:0000259" key="7">
    <source>
        <dbReference type="Pfam" id="PF07732"/>
    </source>
</evidence>
<evidence type="ECO:0000256" key="3">
    <source>
        <dbReference type="ARBA" id="ARBA00023002"/>
    </source>
</evidence>
<dbReference type="CDD" id="cd13858">
    <property type="entry name" value="CuRO_1_tcLCC2_insect_like"/>
    <property type="match status" value="1"/>
</dbReference>
<feature type="chain" id="PRO_5034393643" evidence="4">
    <location>
        <begin position="23"/>
        <end position="660"/>
    </location>
</feature>
<evidence type="ECO:0000259" key="5">
    <source>
        <dbReference type="Pfam" id="PF00394"/>
    </source>
</evidence>
<evidence type="ECO:0000256" key="4">
    <source>
        <dbReference type="SAM" id="SignalP"/>
    </source>
</evidence>
<dbReference type="InterPro" id="IPR045087">
    <property type="entry name" value="Cu-oxidase_fam"/>
</dbReference>
<dbReference type="PANTHER" id="PTHR11709">
    <property type="entry name" value="MULTI-COPPER OXIDASE"/>
    <property type="match status" value="1"/>
</dbReference>
<dbReference type="PROSITE" id="PS00079">
    <property type="entry name" value="MULTICOPPER_OXIDASE1"/>
    <property type="match status" value="1"/>
</dbReference>
<dbReference type="FunFam" id="2.60.40.420:FF:000045">
    <property type="entry name" value="Laccase 2"/>
    <property type="match status" value="1"/>
</dbReference>
<keyword evidence="2" id="KW-0479">Metal-binding</keyword>
<dbReference type="GO" id="GO:0016491">
    <property type="term" value="F:oxidoreductase activity"/>
    <property type="evidence" value="ECO:0007669"/>
    <property type="project" value="UniProtKB-KW"/>
</dbReference>
<dbReference type="FunFam" id="2.60.40.420:FF:000031">
    <property type="entry name" value="Laccase-2 isoform A"/>
    <property type="match status" value="1"/>
</dbReference>
<keyword evidence="4" id="KW-0732">Signal</keyword>
<feature type="signal peptide" evidence="4">
    <location>
        <begin position="1"/>
        <end position="22"/>
    </location>
</feature>
<feature type="domain" description="Plastocyanin-like" evidence="7">
    <location>
        <begin position="114"/>
        <end position="220"/>
    </location>
</feature>
<accession>A0A8D9E4R1</accession>
<proteinExistence type="inferred from homology"/>
<keyword evidence="3" id="KW-0560">Oxidoreductase</keyword>
<feature type="domain" description="Plastocyanin-like" evidence="5">
    <location>
        <begin position="237"/>
        <end position="386"/>
    </location>
</feature>
<reference evidence="8" key="1">
    <citation type="submission" date="2021-05" db="EMBL/GenBank/DDBJ databases">
        <authorList>
            <person name="Alioto T."/>
            <person name="Alioto T."/>
            <person name="Gomez Garrido J."/>
        </authorList>
    </citation>
    <scope>NUCLEOTIDE SEQUENCE</scope>
</reference>
<dbReference type="CDD" id="cd13905">
    <property type="entry name" value="CuRO_3_tcLLC2_insect_like"/>
    <property type="match status" value="1"/>
</dbReference>
<dbReference type="InterPro" id="IPR011706">
    <property type="entry name" value="Cu-oxidase_C"/>
</dbReference>
<dbReference type="AlphaFoldDB" id="A0A8D9E4R1"/>
<dbReference type="InterPro" id="IPR011707">
    <property type="entry name" value="Cu-oxidase-like_N"/>
</dbReference>
<dbReference type="Pfam" id="PF00394">
    <property type="entry name" value="Cu-oxidase"/>
    <property type="match status" value="1"/>
</dbReference>
<evidence type="ECO:0000313" key="8">
    <source>
        <dbReference type="EMBL" id="CAG6740457.1"/>
    </source>
</evidence>
<feature type="domain" description="Plastocyanin-like" evidence="6">
    <location>
        <begin position="491"/>
        <end position="640"/>
    </location>
</feature>
<dbReference type="EMBL" id="HBUF01419328">
    <property type="protein sequence ID" value="CAG6740457.1"/>
    <property type="molecule type" value="Transcribed_RNA"/>
</dbReference>
<dbReference type="GO" id="GO:0005886">
    <property type="term" value="C:plasma membrane"/>
    <property type="evidence" value="ECO:0007669"/>
    <property type="project" value="TreeGrafter"/>
</dbReference>
<sequence>MIRLVGFFIILAVQNSFYPAKAKGFGSFPRAHSFPLSSSYSQYLQPDDIDSGKYDSPNYVASNLCVRACEGSAPKTCYFKFTLEAYSTLNQACGNCTSLGQCTTPNNPQCILGDGYERPLLAVNRRMTGPSIQACKGDTIVVDVANMMPGRTTTIHWHGLTQKATPYMDGVPMVTQCPIVEGTIFRYKYLAETAGTYFWHAHDGFQKMDGVIGSLIIRQPRALDPNNRHYQADLPSHVILVTDWFHNTTSDDRWPGLRQHDSAQLPLPYTFLLNGKGRAPGFQTPLAEFVVKPNTRYRFRFIGGTCLVCPFQVSVEGHQLTLISMDKSAVEPITVDSFAAGPGERYDFVIETSKAVSSYWIHVKGIGPCETTTKAFQLGVLRYEGSRSPRPPGKDPGYVGYRYNKIFNLPNADCNPTNTSIVCISHLNNKETINPVILAKKPDVRILLAPGFRGFKLTELFQAGKYPRHFVPVPTVPPLAATINNISNVLPSSPLLSQYKDIPQDEFCSQECLSNNSPTLCHCLDLIPVPKNQLIELVIADSGGVGLTHPMHLHGYCYYVMAQGVFPPELSFDESIQFLNQELNSGLQVRPYPPMKDTVPLPSKGYFVLRIYSDNPGFWFFHCHFLYHHQTGMSAVIQVGELSDMVTPPHNFPKCGNFYP</sequence>